<keyword evidence="2" id="KW-1185">Reference proteome</keyword>
<comment type="caution">
    <text evidence="1">The sequence shown here is derived from an EMBL/GenBank/DDBJ whole genome shotgun (WGS) entry which is preliminary data.</text>
</comment>
<protein>
    <submittedName>
        <fullName evidence="1">Uncharacterized protein</fullName>
    </submittedName>
</protein>
<sequence>MCSPGPAVLVSTRDLRHPGSQRRSAPPQSGVGVFWGSVLLMLPFLVSYRLFHTPIPTPVTLPVTGRKPLFEYLQFPRWRPGTNGEAVFPGHFRDGRSRVSTSTIEVWVGLVRPITVP</sequence>
<gene>
    <name evidence="1" type="ORF">NDU88_009330</name>
</gene>
<organism evidence="1 2">
    <name type="scientific">Pleurodeles waltl</name>
    <name type="common">Iberian ribbed newt</name>
    <dbReference type="NCBI Taxonomy" id="8319"/>
    <lineage>
        <taxon>Eukaryota</taxon>
        <taxon>Metazoa</taxon>
        <taxon>Chordata</taxon>
        <taxon>Craniata</taxon>
        <taxon>Vertebrata</taxon>
        <taxon>Euteleostomi</taxon>
        <taxon>Amphibia</taxon>
        <taxon>Batrachia</taxon>
        <taxon>Caudata</taxon>
        <taxon>Salamandroidea</taxon>
        <taxon>Salamandridae</taxon>
        <taxon>Pleurodelinae</taxon>
        <taxon>Pleurodeles</taxon>
    </lineage>
</organism>
<evidence type="ECO:0000313" key="2">
    <source>
        <dbReference type="Proteomes" id="UP001066276"/>
    </source>
</evidence>
<accession>A0AAV7P218</accession>
<dbReference type="Proteomes" id="UP001066276">
    <property type="component" value="Chromosome 8"/>
</dbReference>
<proteinExistence type="predicted"/>
<evidence type="ECO:0000313" key="1">
    <source>
        <dbReference type="EMBL" id="KAJ1121209.1"/>
    </source>
</evidence>
<dbReference type="AlphaFoldDB" id="A0AAV7P218"/>
<name>A0AAV7P218_PLEWA</name>
<dbReference type="EMBL" id="JANPWB010000012">
    <property type="protein sequence ID" value="KAJ1121209.1"/>
    <property type="molecule type" value="Genomic_DNA"/>
</dbReference>
<reference evidence="1" key="1">
    <citation type="journal article" date="2022" name="bioRxiv">
        <title>Sequencing and chromosome-scale assembly of the giantPleurodeles waltlgenome.</title>
        <authorList>
            <person name="Brown T."/>
            <person name="Elewa A."/>
            <person name="Iarovenko S."/>
            <person name="Subramanian E."/>
            <person name="Araus A.J."/>
            <person name="Petzold A."/>
            <person name="Susuki M."/>
            <person name="Suzuki K.-i.T."/>
            <person name="Hayashi T."/>
            <person name="Toyoda A."/>
            <person name="Oliveira C."/>
            <person name="Osipova E."/>
            <person name="Leigh N.D."/>
            <person name="Simon A."/>
            <person name="Yun M.H."/>
        </authorList>
    </citation>
    <scope>NUCLEOTIDE SEQUENCE</scope>
    <source>
        <strain evidence="1">20211129_DDA</strain>
        <tissue evidence="1">Liver</tissue>
    </source>
</reference>